<evidence type="ECO:0000256" key="11">
    <source>
        <dbReference type="ARBA" id="ARBA00023316"/>
    </source>
</evidence>
<dbReference type="FunFam" id="2.40.440.10:FF:000005">
    <property type="entry name" value="L,D-transpeptidase 2"/>
    <property type="match status" value="1"/>
</dbReference>
<dbReference type="Proteomes" id="UP001515100">
    <property type="component" value="Unassembled WGS sequence"/>
</dbReference>
<feature type="chain" id="PRO_5038392304" evidence="14">
    <location>
        <begin position="20"/>
        <end position="408"/>
    </location>
</feature>
<dbReference type="Pfam" id="PF03734">
    <property type="entry name" value="YkuD"/>
    <property type="match status" value="1"/>
</dbReference>
<dbReference type="GO" id="GO:0016746">
    <property type="term" value="F:acyltransferase activity"/>
    <property type="evidence" value="ECO:0007669"/>
    <property type="project" value="UniProtKB-KW"/>
</dbReference>
<keyword evidence="4 14" id="KW-0732">Signal</keyword>
<dbReference type="PROSITE" id="PS51257">
    <property type="entry name" value="PROKAR_LIPOPROTEIN"/>
    <property type="match status" value="1"/>
</dbReference>
<dbReference type="GO" id="GO:0018104">
    <property type="term" value="P:peptidoglycan-protein cross-linking"/>
    <property type="evidence" value="ECO:0007669"/>
    <property type="project" value="TreeGrafter"/>
</dbReference>
<accession>A0A641AMZ6</accession>
<evidence type="ECO:0000256" key="12">
    <source>
        <dbReference type="ARBA" id="ARBA00060592"/>
    </source>
</evidence>
<evidence type="ECO:0000259" key="15">
    <source>
        <dbReference type="PROSITE" id="PS52029"/>
    </source>
</evidence>
<dbReference type="Gene3D" id="2.60.40.3710">
    <property type="match status" value="1"/>
</dbReference>
<evidence type="ECO:0000256" key="7">
    <source>
        <dbReference type="ARBA" id="ARBA00023136"/>
    </source>
</evidence>
<evidence type="ECO:0000256" key="9">
    <source>
        <dbReference type="ARBA" id="ARBA00023288"/>
    </source>
</evidence>
<evidence type="ECO:0000256" key="1">
    <source>
        <dbReference type="ARBA" id="ARBA00004752"/>
    </source>
</evidence>
<keyword evidence="11 13" id="KW-0961">Cell wall biogenesis/degradation</keyword>
<keyword evidence="3" id="KW-0808">Transferase</keyword>
<dbReference type="PANTHER" id="PTHR30582">
    <property type="entry name" value="L,D-TRANSPEPTIDASE"/>
    <property type="match status" value="1"/>
</dbReference>
<dbReference type="PROSITE" id="PS52029">
    <property type="entry name" value="LD_TPASE"/>
    <property type="match status" value="1"/>
</dbReference>
<evidence type="ECO:0000313" key="16">
    <source>
        <dbReference type="EMBL" id="KAA1378644.1"/>
    </source>
</evidence>
<feature type="active site" description="Nucleophile" evidence="13">
    <location>
        <position position="337"/>
    </location>
</feature>
<keyword evidence="5 13" id="KW-0133">Cell shape</keyword>
<feature type="domain" description="L,D-TPase catalytic" evidence="15">
    <location>
        <begin position="235"/>
        <end position="361"/>
    </location>
</feature>
<evidence type="ECO:0000256" key="5">
    <source>
        <dbReference type="ARBA" id="ARBA00022960"/>
    </source>
</evidence>
<evidence type="ECO:0000256" key="13">
    <source>
        <dbReference type="PROSITE-ProRule" id="PRU01373"/>
    </source>
</evidence>
<evidence type="ECO:0000256" key="2">
    <source>
        <dbReference type="ARBA" id="ARBA00022475"/>
    </source>
</evidence>
<keyword evidence="7" id="KW-0472">Membrane</keyword>
<comment type="pathway">
    <text evidence="12">Glycan biosynthesis.</text>
</comment>
<dbReference type="Pfam" id="PF17964">
    <property type="entry name" value="Big_10"/>
    <property type="match status" value="1"/>
</dbReference>
<dbReference type="GO" id="GO:0071972">
    <property type="term" value="F:peptidoglycan L,D-transpeptidase activity"/>
    <property type="evidence" value="ECO:0007669"/>
    <property type="project" value="TreeGrafter"/>
</dbReference>
<dbReference type="SUPFAM" id="SSF141523">
    <property type="entry name" value="L,D-transpeptidase catalytic domain-like"/>
    <property type="match status" value="1"/>
</dbReference>
<evidence type="ECO:0000313" key="17">
    <source>
        <dbReference type="Proteomes" id="UP001515100"/>
    </source>
</evidence>
<dbReference type="PANTHER" id="PTHR30582:SF2">
    <property type="entry name" value="L,D-TRANSPEPTIDASE YCIB-RELATED"/>
    <property type="match status" value="1"/>
</dbReference>
<evidence type="ECO:0000256" key="8">
    <source>
        <dbReference type="ARBA" id="ARBA00023139"/>
    </source>
</evidence>
<dbReference type="CDD" id="cd13432">
    <property type="entry name" value="LDT_IgD_like_2"/>
    <property type="match status" value="1"/>
</dbReference>
<keyword evidence="6 13" id="KW-0573">Peptidoglycan synthesis</keyword>
<evidence type="ECO:0000256" key="3">
    <source>
        <dbReference type="ARBA" id="ARBA00022679"/>
    </source>
</evidence>
<keyword evidence="8" id="KW-0564">Palmitate</keyword>
<gene>
    <name evidence="16" type="ORF">ESP62_009905</name>
</gene>
<dbReference type="EMBL" id="SDPP02000002">
    <property type="protein sequence ID" value="KAA1378644.1"/>
    <property type="molecule type" value="Genomic_DNA"/>
</dbReference>
<dbReference type="UniPathway" id="UPA00219"/>
<keyword evidence="2" id="KW-1003">Cell membrane</keyword>
<organism evidence="16 17">
    <name type="scientific">Aeromicrobium fastidiosum</name>
    <dbReference type="NCBI Taxonomy" id="52699"/>
    <lineage>
        <taxon>Bacteria</taxon>
        <taxon>Bacillati</taxon>
        <taxon>Actinomycetota</taxon>
        <taxon>Actinomycetes</taxon>
        <taxon>Propionibacteriales</taxon>
        <taxon>Nocardioidaceae</taxon>
        <taxon>Aeromicrobium</taxon>
    </lineage>
</organism>
<dbReference type="GO" id="GO:0071555">
    <property type="term" value="P:cell wall organization"/>
    <property type="evidence" value="ECO:0007669"/>
    <property type="project" value="UniProtKB-UniRule"/>
</dbReference>
<dbReference type="Gene3D" id="2.60.40.3780">
    <property type="match status" value="1"/>
</dbReference>
<comment type="pathway">
    <text evidence="1 13">Cell wall biogenesis; peptidoglycan biosynthesis.</text>
</comment>
<feature type="signal peptide" evidence="14">
    <location>
        <begin position="1"/>
        <end position="19"/>
    </location>
</feature>
<proteinExistence type="predicted"/>
<dbReference type="AlphaFoldDB" id="A0A641AMZ6"/>
<dbReference type="InterPro" id="IPR038063">
    <property type="entry name" value="Transpep_catalytic_dom"/>
</dbReference>
<dbReference type="InterPro" id="IPR041280">
    <property type="entry name" value="Big_10"/>
</dbReference>
<evidence type="ECO:0000256" key="14">
    <source>
        <dbReference type="SAM" id="SignalP"/>
    </source>
</evidence>
<dbReference type="GO" id="GO:0008360">
    <property type="term" value="P:regulation of cell shape"/>
    <property type="evidence" value="ECO:0007669"/>
    <property type="project" value="UniProtKB-UniRule"/>
</dbReference>
<feature type="active site" description="Proton donor/acceptor" evidence="13">
    <location>
        <position position="319"/>
    </location>
</feature>
<name>A0A641AMZ6_9ACTN</name>
<comment type="caution">
    <text evidence="16">The sequence shown here is derived from an EMBL/GenBank/DDBJ whole genome shotgun (WGS) entry which is preliminary data.</text>
</comment>
<evidence type="ECO:0000256" key="4">
    <source>
        <dbReference type="ARBA" id="ARBA00022729"/>
    </source>
</evidence>
<keyword evidence="9" id="KW-0449">Lipoprotein</keyword>
<dbReference type="OrthoDB" id="5242354at2"/>
<keyword evidence="10" id="KW-0012">Acyltransferase</keyword>
<dbReference type="InterPro" id="IPR050979">
    <property type="entry name" value="LD-transpeptidase"/>
</dbReference>
<protein>
    <submittedName>
        <fullName evidence="16">L,D-transpeptidase family protein</fullName>
    </submittedName>
</protein>
<sequence>MKHLRLPVALICATMIALSSCSIKDAKDAVTPDDGGLDSISLTPNVADGASDVKVSTFVKVLAEDGTVSSAMLTTADGSGAIEGKVTDNGWRANSRLEPGTAYQLSVTGTGEDGKAATVTRAFTTQALTLDQQTYPAVAPLQGETVGVGMPVIVTFDLPVKNRALYEKYMKVTTDNGVTGSWTWFSDNEAHFRPEQYWPANTKVNVRLNLNSLPAGNGVYGQQDQDISFQVGQKVVTKVDVGKHELTYTVNDKPERTMPVTTGDDQHRTREGVKVIMEKFSSVDMDAATTGVDSEDPGYYNISDVRWAMRLTNSGEFIHAAPWSVGSQGRDNVSHGCTGMSTADAKWLYDRSRRGDVVEYVDSPRPLEDRNGWTDWNVPWSTWTAGSALQAAAASAAEQPATDAGVVD</sequence>
<dbReference type="InterPro" id="IPR005490">
    <property type="entry name" value="LD_TPept_cat_dom"/>
</dbReference>
<dbReference type="Gene3D" id="2.40.440.10">
    <property type="entry name" value="L,D-transpeptidase catalytic domain-like"/>
    <property type="match status" value="1"/>
</dbReference>
<reference evidence="16" key="1">
    <citation type="submission" date="2019-09" db="EMBL/GenBank/DDBJ databases">
        <authorList>
            <person name="Li J."/>
        </authorList>
    </citation>
    <scope>NUCLEOTIDE SEQUENCE [LARGE SCALE GENOMIC DNA]</scope>
    <source>
        <strain evidence="16">NRBC 14897</strain>
    </source>
</reference>
<keyword evidence="17" id="KW-1185">Reference proteome</keyword>
<dbReference type="CDD" id="cd16913">
    <property type="entry name" value="YkuD_like"/>
    <property type="match status" value="1"/>
</dbReference>
<dbReference type="GO" id="GO:0005576">
    <property type="term" value="C:extracellular region"/>
    <property type="evidence" value="ECO:0007669"/>
    <property type="project" value="TreeGrafter"/>
</dbReference>
<evidence type="ECO:0000256" key="10">
    <source>
        <dbReference type="ARBA" id="ARBA00023315"/>
    </source>
</evidence>
<evidence type="ECO:0000256" key="6">
    <source>
        <dbReference type="ARBA" id="ARBA00022984"/>
    </source>
</evidence>
<dbReference type="RefSeq" id="WP_129182248.1">
    <property type="nucleotide sequence ID" value="NZ_JAGIOG010000001.1"/>
</dbReference>